<dbReference type="PANTHER" id="PTHR35566">
    <property type="entry name" value="BLR3599 PROTEIN"/>
    <property type="match status" value="1"/>
</dbReference>
<dbReference type="STRING" id="857265.WG78_12260"/>
<gene>
    <name evidence="1" type="ORF">WG78_12260</name>
</gene>
<dbReference type="RefSeq" id="WP_083458985.1">
    <property type="nucleotide sequence ID" value="NZ_LAQT01000009.1"/>
</dbReference>
<organism evidence="1 2">
    <name type="scientific">Amantichitinum ursilacus</name>
    <dbReference type="NCBI Taxonomy" id="857265"/>
    <lineage>
        <taxon>Bacteria</taxon>
        <taxon>Pseudomonadati</taxon>
        <taxon>Pseudomonadota</taxon>
        <taxon>Betaproteobacteria</taxon>
        <taxon>Neisseriales</taxon>
        <taxon>Chitinibacteraceae</taxon>
        <taxon>Amantichitinum</taxon>
    </lineage>
</organism>
<evidence type="ECO:0000313" key="1">
    <source>
        <dbReference type="EMBL" id="KPC52618.1"/>
    </source>
</evidence>
<dbReference type="PANTHER" id="PTHR35566:SF1">
    <property type="entry name" value="TYPE VI SECRETION SYSTEM BASEPLATE COMPONENT TSSK1"/>
    <property type="match status" value="1"/>
</dbReference>
<dbReference type="PATRIC" id="fig|857265.3.peg.2528"/>
<dbReference type="Pfam" id="PF05936">
    <property type="entry name" value="T6SS_VasE"/>
    <property type="match status" value="1"/>
</dbReference>
<evidence type="ECO:0008006" key="3">
    <source>
        <dbReference type="Google" id="ProtNLM"/>
    </source>
</evidence>
<comment type="caution">
    <text evidence="1">The sequence shown here is derived from an EMBL/GenBank/DDBJ whole genome shotgun (WGS) entry which is preliminary data.</text>
</comment>
<protein>
    <recommendedName>
        <fullName evidence="3">Type VI secretion protein</fullName>
    </recommendedName>
</protein>
<dbReference type="EMBL" id="LAQT01000009">
    <property type="protein sequence ID" value="KPC52618.1"/>
    <property type="molecule type" value="Genomic_DNA"/>
</dbReference>
<dbReference type="InterPro" id="IPR010263">
    <property type="entry name" value="T6SS_TssK"/>
</dbReference>
<keyword evidence="2" id="KW-1185">Reference proteome</keyword>
<dbReference type="AlphaFoldDB" id="A0A0N1JSL8"/>
<reference evidence="1 2" key="1">
    <citation type="submission" date="2015-07" db="EMBL/GenBank/DDBJ databases">
        <title>Draft genome sequence of the Amantichitinum ursilacus IGB-41, a new chitin-degrading bacterium.</title>
        <authorList>
            <person name="Kirstahler P."/>
            <person name="Guenther M."/>
            <person name="Grumaz C."/>
            <person name="Rupp S."/>
            <person name="Zibek S."/>
            <person name="Sohn K."/>
        </authorList>
    </citation>
    <scope>NUCLEOTIDE SEQUENCE [LARGE SCALE GENOMIC DNA]</scope>
    <source>
        <strain evidence="1 2">IGB-41</strain>
    </source>
</reference>
<name>A0A0N1JSL8_9NEIS</name>
<sequence length="448" mass="50127">MKIFKPLWSEGALLLPQHFQQQSLFHAAQTAAVARLATAHDWGVRRIAWDESALELNKIRIQSVEIRLIDGLMINSYLGDLLPPGRDLSDVPIERQAVIVSIALPLHDPQGSNCVDATQQSARARRFRNEYLQVNDLFSEAVGEVNVERLNLALIFDFEVHADWVSCPVARLVRDASGRFQLDADWIAPCVVLSANAALTGLTERLVDILRARSAQLAARRGERNQNVADYSVSDVSLFWLLNCINTAWPELMHLRTHPNQHPERLWLAMARLAGSLSSFALAHSLDQIPAYQHDQLQAVFAQLERLIRDLLDTVIPSPVIPIALENIRPTLWRAHFNDPRLLENADFFLSVHAAMPAQQLQAQLPMVCKLGAPEEVERILNSAVAGVPLSALQRVPSAVPLRLENQYFALDHHAPAFARMLQTRSCSIYIPASLPEVTLELFAVLRT</sequence>
<dbReference type="Proteomes" id="UP000037939">
    <property type="component" value="Unassembled WGS sequence"/>
</dbReference>
<accession>A0A0N1JSL8</accession>
<dbReference type="OrthoDB" id="9775333at2"/>
<proteinExistence type="predicted"/>
<evidence type="ECO:0000313" key="2">
    <source>
        <dbReference type="Proteomes" id="UP000037939"/>
    </source>
</evidence>
<dbReference type="NCBIfam" id="TIGR03353">
    <property type="entry name" value="VI_chp_4"/>
    <property type="match status" value="1"/>
</dbReference>